<keyword evidence="1" id="KW-0472">Membrane</keyword>
<dbReference type="InterPro" id="IPR036291">
    <property type="entry name" value="NAD(P)-bd_dom_sf"/>
</dbReference>
<name>A0A1Y2AWG0_9TREE</name>
<sequence length="345" mass="37145">MSDSQPLDFFFIGATGYVGGTLLTCLMSAYPTSKFAVQYRQPDHLERIKQTMPTVRPVLASFDDFDTLRDESVKADIVVNAGSCDSMPLIRAIIAGLEEASSSRQKAGKSKAILLHTSGTNELSDKSTPPGKKASVVINDADLAQIASIPADRDHREIDVAVVNAFERGAFTGYICMPSTVFGKGTGHFKVVSDQIPRAVQYALSTGRAAYIAPGENVCSSIHNQALSQLFHALLKQTLASTPPPPENGFTHFLLATSSGPTITWKELAEKIGDILARRGLIKQGGAVGLDLNDVTDQSAFTTLNNWGISKRAKALVGWESFEKVEDHLEDEITGILAAIDKHNV</sequence>
<dbReference type="InParanoid" id="A0A1Y2AWG0"/>
<protein>
    <recommendedName>
        <fullName evidence="4">NAD(P)-binding domain-containing protein</fullName>
    </recommendedName>
</protein>
<dbReference type="PANTHER" id="PTHR48079:SF6">
    <property type="entry name" value="NAD(P)-BINDING DOMAIN-CONTAINING PROTEIN-RELATED"/>
    <property type="match status" value="1"/>
</dbReference>
<dbReference type="GO" id="GO:0004029">
    <property type="term" value="F:aldehyde dehydrogenase (NAD+) activity"/>
    <property type="evidence" value="ECO:0007669"/>
    <property type="project" value="TreeGrafter"/>
</dbReference>
<keyword evidence="3" id="KW-1185">Reference proteome</keyword>
<dbReference type="OrthoDB" id="10262413at2759"/>
<dbReference type="SUPFAM" id="SSF51735">
    <property type="entry name" value="NAD(P)-binding Rossmann-fold domains"/>
    <property type="match status" value="1"/>
</dbReference>
<dbReference type="InterPro" id="IPR051783">
    <property type="entry name" value="NAD(P)-dependent_oxidoreduct"/>
</dbReference>
<gene>
    <name evidence="2" type="ORF">BCR39DRAFT_540203</name>
</gene>
<dbReference type="GO" id="GO:0005737">
    <property type="term" value="C:cytoplasm"/>
    <property type="evidence" value="ECO:0007669"/>
    <property type="project" value="TreeGrafter"/>
</dbReference>
<dbReference type="AlphaFoldDB" id="A0A1Y2AWG0"/>
<dbReference type="EMBL" id="MCFC01000044">
    <property type="protein sequence ID" value="ORY26784.1"/>
    <property type="molecule type" value="Genomic_DNA"/>
</dbReference>
<dbReference type="STRING" id="71784.A0A1Y2AWG0"/>
<dbReference type="Gene3D" id="3.40.50.720">
    <property type="entry name" value="NAD(P)-binding Rossmann-like Domain"/>
    <property type="match status" value="1"/>
</dbReference>
<keyword evidence="1" id="KW-0812">Transmembrane</keyword>
<evidence type="ECO:0000256" key="1">
    <source>
        <dbReference type="SAM" id="Phobius"/>
    </source>
</evidence>
<feature type="transmembrane region" description="Helical" evidence="1">
    <location>
        <begin position="7"/>
        <end position="30"/>
    </location>
</feature>
<evidence type="ECO:0000313" key="3">
    <source>
        <dbReference type="Proteomes" id="UP000193986"/>
    </source>
</evidence>
<dbReference type="Proteomes" id="UP000193986">
    <property type="component" value="Unassembled WGS sequence"/>
</dbReference>
<evidence type="ECO:0008006" key="4">
    <source>
        <dbReference type="Google" id="ProtNLM"/>
    </source>
</evidence>
<accession>A0A1Y2AWG0</accession>
<dbReference type="PANTHER" id="PTHR48079">
    <property type="entry name" value="PROTEIN YEEZ"/>
    <property type="match status" value="1"/>
</dbReference>
<reference evidence="2 3" key="1">
    <citation type="submission" date="2016-07" db="EMBL/GenBank/DDBJ databases">
        <title>Pervasive Adenine N6-methylation of Active Genes in Fungi.</title>
        <authorList>
            <consortium name="DOE Joint Genome Institute"/>
            <person name="Mondo S.J."/>
            <person name="Dannebaum R.O."/>
            <person name="Kuo R.C."/>
            <person name="Labutti K."/>
            <person name="Haridas S."/>
            <person name="Kuo A."/>
            <person name="Salamov A."/>
            <person name="Ahrendt S.R."/>
            <person name="Lipzen A."/>
            <person name="Sullivan W."/>
            <person name="Andreopoulos W.B."/>
            <person name="Clum A."/>
            <person name="Lindquist E."/>
            <person name="Daum C."/>
            <person name="Ramamoorthy G.K."/>
            <person name="Gryganskyi A."/>
            <person name="Culley D."/>
            <person name="Magnuson J.K."/>
            <person name="James T.Y."/>
            <person name="O'Malley M.A."/>
            <person name="Stajich J.E."/>
            <person name="Spatafora J.W."/>
            <person name="Visel A."/>
            <person name="Grigoriev I.V."/>
        </authorList>
    </citation>
    <scope>NUCLEOTIDE SEQUENCE [LARGE SCALE GENOMIC DNA]</scope>
    <source>
        <strain evidence="2 3">68-887.2</strain>
    </source>
</reference>
<keyword evidence="1" id="KW-1133">Transmembrane helix</keyword>
<organism evidence="2 3">
    <name type="scientific">Naematelia encephala</name>
    <dbReference type="NCBI Taxonomy" id="71784"/>
    <lineage>
        <taxon>Eukaryota</taxon>
        <taxon>Fungi</taxon>
        <taxon>Dikarya</taxon>
        <taxon>Basidiomycota</taxon>
        <taxon>Agaricomycotina</taxon>
        <taxon>Tremellomycetes</taxon>
        <taxon>Tremellales</taxon>
        <taxon>Naemateliaceae</taxon>
        <taxon>Naematelia</taxon>
    </lineage>
</organism>
<evidence type="ECO:0000313" key="2">
    <source>
        <dbReference type="EMBL" id="ORY26784.1"/>
    </source>
</evidence>
<proteinExistence type="predicted"/>
<comment type="caution">
    <text evidence="2">The sequence shown here is derived from an EMBL/GenBank/DDBJ whole genome shotgun (WGS) entry which is preliminary data.</text>
</comment>